<comment type="caution">
    <text evidence="1">The sequence shown here is derived from an EMBL/GenBank/DDBJ whole genome shotgun (WGS) entry which is preliminary data.</text>
</comment>
<dbReference type="EMBL" id="PVWK01000083">
    <property type="protein sequence ID" value="PSB28142.1"/>
    <property type="molecule type" value="Genomic_DNA"/>
</dbReference>
<organism evidence="1 2">
    <name type="scientific">Stenomitos frigidus ULC18</name>
    <dbReference type="NCBI Taxonomy" id="2107698"/>
    <lineage>
        <taxon>Bacteria</taxon>
        <taxon>Bacillati</taxon>
        <taxon>Cyanobacteriota</taxon>
        <taxon>Cyanophyceae</taxon>
        <taxon>Leptolyngbyales</taxon>
        <taxon>Leptolyngbyaceae</taxon>
        <taxon>Stenomitos</taxon>
    </lineage>
</organism>
<proteinExistence type="predicted"/>
<dbReference type="Proteomes" id="UP000239576">
    <property type="component" value="Unassembled WGS sequence"/>
</dbReference>
<evidence type="ECO:0000313" key="2">
    <source>
        <dbReference type="Proteomes" id="UP000239576"/>
    </source>
</evidence>
<reference evidence="1 2" key="2">
    <citation type="submission" date="2018-03" db="EMBL/GenBank/DDBJ databases">
        <title>The ancient ancestry and fast evolution of plastids.</title>
        <authorList>
            <person name="Moore K.R."/>
            <person name="Magnabosco C."/>
            <person name="Momper L."/>
            <person name="Gold D.A."/>
            <person name="Bosak T."/>
            <person name="Fournier G.P."/>
        </authorList>
    </citation>
    <scope>NUCLEOTIDE SEQUENCE [LARGE SCALE GENOMIC DNA]</scope>
    <source>
        <strain evidence="1 2">ULC18</strain>
    </source>
</reference>
<sequence length="69" mass="7357">MIHTVLLDSEGVWILFCLRLKGKGARNGNGNFELLPCFCLLPSASCPLPLALCLLPSALCLPSSPNAFV</sequence>
<evidence type="ECO:0000313" key="1">
    <source>
        <dbReference type="EMBL" id="PSB28142.1"/>
    </source>
</evidence>
<protein>
    <submittedName>
        <fullName evidence="1">Uncharacterized protein</fullName>
    </submittedName>
</protein>
<reference evidence="2" key="1">
    <citation type="submission" date="2018-02" db="EMBL/GenBank/DDBJ databases">
        <authorList>
            <person name="Moore K."/>
            <person name="Momper L."/>
        </authorList>
    </citation>
    <scope>NUCLEOTIDE SEQUENCE [LARGE SCALE GENOMIC DNA]</scope>
    <source>
        <strain evidence="2">ULC18</strain>
    </source>
</reference>
<name>A0A2T1E5W5_9CYAN</name>
<dbReference type="AlphaFoldDB" id="A0A2T1E5W5"/>
<gene>
    <name evidence="1" type="ORF">C7B82_14970</name>
</gene>
<accession>A0A2T1E5W5</accession>
<keyword evidence="2" id="KW-1185">Reference proteome</keyword>